<protein>
    <recommendedName>
        <fullName evidence="11">Manganese transport regulator</fullName>
    </recommendedName>
</protein>
<dbReference type="SMART" id="SM00529">
    <property type="entry name" value="HTH_DTXR"/>
    <property type="match status" value="1"/>
</dbReference>
<sequence length="157" mass="18499">MPDSDFFTFSEYLRKDQEQLSPSAQDYMEMIYRLSQNLGFTRVNDLAQALNVQPSSVTKMIQKLSEMNLIKYERYGVIMLKEDGIKLGKALLYRHNLIEEFLRLLSITDGILSETEKMEHTISNDILSGLNDLVDFFYENPDVLRQWQLYRKKKKKS</sequence>
<dbReference type="Gene3D" id="1.10.10.10">
    <property type="entry name" value="Winged helix-like DNA-binding domain superfamily/Winged helix DNA-binding domain"/>
    <property type="match status" value="1"/>
</dbReference>
<comment type="similarity">
    <text evidence="2">Belongs to the DtxR/MntR family.</text>
</comment>
<proteinExistence type="inferred from homology"/>
<dbReference type="GO" id="GO:0046914">
    <property type="term" value="F:transition metal ion binding"/>
    <property type="evidence" value="ECO:0007669"/>
    <property type="project" value="InterPro"/>
</dbReference>
<dbReference type="SUPFAM" id="SSF46785">
    <property type="entry name" value="Winged helix' DNA-binding domain"/>
    <property type="match status" value="1"/>
</dbReference>
<feature type="domain" description="HTH dtxR-type" evidence="12">
    <location>
        <begin position="20"/>
        <end position="81"/>
    </location>
</feature>
<comment type="subunit">
    <text evidence="3">Homodimer.</text>
</comment>
<name>A0A0H5SFA0_HERHM</name>
<dbReference type="InterPro" id="IPR036421">
    <property type="entry name" value="Fe_dep_repressor_sf"/>
</dbReference>
<reference evidence="13 14" key="1">
    <citation type="submission" date="2015-06" db="EMBL/GenBank/DDBJ databases">
        <authorList>
            <person name="Wibberg Daniel"/>
        </authorList>
    </citation>
    <scope>NUCLEOTIDE SEQUENCE [LARGE SCALE GENOMIC DNA]</scope>
    <source>
        <strain evidence="13 14">T3/55T</strain>
    </source>
</reference>
<dbReference type="InterPro" id="IPR001367">
    <property type="entry name" value="Fe_dep_repressor"/>
</dbReference>
<evidence type="ECO:0000313" key="13">
    <source>
        <dbReference type="EMBL" id="CRZ34162.1"/>
    </source>
</evidence>
<dbReference type="PANTHER" id="PTHR33238">
    <property type="entry name" value="IRON (METAL) DEPENDENT REPRESSOR, DTXR FAMILY"/>
    <property type="match status" value="1"/>
</dbReference>
<dbReference type="Proteomes" id="UP000236497">
    <property type="component" value="Unassembled WGS sequence"/>
</dbReference>
<keyword evidence="5" id="KW-0678">Repressor</keyword>
<evidence type="ECO:0000256" key="6">
    <source>
        <dbReference type="ARBA" id="ARBA00023015"/>
    </source>
</evidence>
<evidence type="ECO:0000256" key="7">
    <source>
        <dbReference type="ARBA" id="ARBA00023125"/>
    </source>
</evidence>
<evidence type="ECO:0000256" key="11">
    <source>
        <dbReference type="ARBA" id="ARBA00032593"/>
    </source>
</evidence>
<dbReference type="Pfam" id="PF01325">
    <property type="entry name" value="Fe_dep_repress"/>
    <property type="match status" value="1"/>
</dbReference>
<dbReference type="InterPro" id="IPR022687">
    <property type="entry name" value="HTH_DTXR"/>
</dbReference>
<accession>A0A0H5SFA0</accession>
<comment type="subcellular location">
    <subcellularLocation>
        <location evidence="1">Cytoplasm</location>
    </subcellularLocation>
</comment>
<dbReference type="EMBL" id="CVTD020000011">
    <property type="protein sequence ID" value="CRZ34162.1"/>
    <property type="molecule type" value="Genomic_DNA"/>
</dbReference>
<evidence type="ECO:0000256" key="10">
    <source>
        <dbReference type="ARBA" id="ARBA00023211"/>
    </source>
</evidence>
<evidence type="ECO:0000256" key="9">
    <source>
        <dbReference type="ARBA" id="ARBA00023163"/>
    </source>
</evidence>
<evidence type="ECO:0000259" key="12">
    <source>
        <dbReference type="PROSITE" id="PS50944"/>
    </source>
</evidence>
<evidence type="ECO:0000256" key="8">
    <source>
        <dbReference type="ARBA" id="ARBA00023159"/>
    </source>
</evidence>
<dbReference type="OrthoDB" id="9791355at2"/>
<dbReference type="RefSeq" id="WP_103202283.1">
    <property type="nucleotide sequence ID" value="NZ_CVTD020000011.1"/>
</dbReference>
<dbReference type="SUPFAM" id="SSF47979">
    <property type="entry name" value="Iron-dependent repressor protein, dimerization domain"/>
    <property type="match status" value="1"/>
</dbReference>
<keyword evidence="7" id="KW-0238">DNA-binding</keyword>
<keyword evidence="9" id="KW-0804">Transcription</keyword>
<dbReference type="InterPro" id="IPR022689">
    <property type="entry name" value="Iron_dep_repressor"/>
</dbReference>
<dbReference type="GO" id="GO:0003677">
    <property type="term" value="F:DNA binding"/>
    <property type="evidence" value="ECO:0007669"/>
    <property type="project" value="UniProtKB-KW"/>
</dbReference>
<dbReference type="PANTHER" id="PTHR33238:SF11">
    <property type="entry name" value="TRANSCRIPTIONAL REGULATOR MNTR"/>
    <property type="match status" value="1"/>
</dbReference>
<dbReference type="Gene3D" id="1.10.60.10">
    <property type="entry name" value="Iron dependent repressor, metal binding and dimerisation domain"/>
    <property type="match status" value="1"/>
</dbReference>
<dbReference type="AlphaFoldDB" id="A0A0H5SFA0"/>
<dbReference type="InterPro" id="IPR036388">
    <property type="entry name" value="WH-like_DNA-bd_sf"/>
</dbReference>
<evidence type="ECO:0000313" key="14">
    <source>
        <dbReference type="Proteomes" id="UP000236497"/>
    </source>
</evidence>
<keyword evidence="8" id="KW-0010">Activator</keyword>
<organism evidence="13 14">
    <name type="scientific">Herbinix hemicellulosilytica</name>
    <dbReference type="NCBI Taxonomy" id="1564487"/>
    <lineage>
        <taxon>Bacteria</taxon>
        <taxon>Bacillati</taxon>
        <taxon>Bacillota</taxon>
        <taxon>Clostridia</taxon>
        <taxon>Lachnospirales</taxon>
        <taxon>Lachnospiraceae</taxon>
        <taxon>Herbinix</taxon>
    </lineage>
</organism>
<dbReference type="Pfam" id="PF02742">
    <property type="entry name" value="Fe_dep_repr_C"/>
    <property type="match status" value="1"/>
</dbReference>
<dbReference type="GO" id="GO:0005737">
    <property type="term" value="C:cytoplasm"/>
    <property type="evidence" value="ECO:0007669"/>
    <property type="project" value="UniProtKB-SubCell"/>
</dbReference>
<evidence type="ECO:0000256" key="1">
    <source>
        <dbReference type="ARBA" id="ARBA00004496"/>
    </source>
</evidence>
<dbReference type="InterPro" id="IPR050536">
    <property type="entry name" value="DtxR_MntR_Metal-Reg"/>
</dbReference>
<gene>
    <name evidence="13" type="ORF">HHT355_0959</name>
</gene>
<keyword evidence="10" id="KW-0464">Manganese</keyword>
<keyword evidence="6" id="KW-0805">Transcription regulation</keyword>
<evidence type="ECO:0000256" key="4">
    <source>
        <dbReference type="ARBA" id="ARBA00022490"/>
    </source>
</evidence>
<dbReference type="GO" id="GO:0003700">
    <property type="term" value="F:DNA-binding transcription factor activity"/>
    <property type="evidence" value="ECO:0007669"/>
    <property type="project" value="InterPro"/>
</dbReference>
<evidence type="ECO:0000256" key="2">
    <source>
        <dbReference type="ARBA" id="ARBA00007871"/>
    </source>
</evidence>
<dbReference type="GO" id="GO:0046983">
    <property type="term" value="F:protein dimerization activity"/>
    <property type="evidence" value="ECO:0007669"/>
    <property type="project" value="InterPro"/>
</dbReference>
<keyword evidence="14" id="KW-1185">Reference proteome</keyword>
<dbReference type="PROSITE" id="PS50944">
    <property type="entry name" value="HTH_DTXR"/>
    <property type="match status" value="1"/>
</dbReference>
<keyword evidence="4" id="KW-0963">Cytoplasm</keyword>
<evidence type="ECO:0000256" key="3">
    <source>
        <dbReference type="ARBA" id="ARBA00011738"/>
    </source>
</evidence>
<evidence type="ECO:0000256" key="5">
    <source>
        <dbReference type="ARBA" id="ARBA00022491"/>
    </source>
</evidence>
<dbReference type="InterPro" id="IPR036390">
    <property type="entry name" value="WH_DNA-bd_sf"/>
</dbReference>
<dbReference type="NCBIfam" id="NF003025">
    <property type="entry name" value="PRK03902.1"/>
    <property type="match status" value="1"/>
</dbReference>